<dbReference type="STRING" id="295108.HT99x_02967"/>
<dbReference type="Proteomes" id="UP000051497">
    <property type="component" value="Unassembled WGS sequence"/>
</dbReference>
<reference evidence="1" key="1">
    <citation type="submission" date="2015-09" db="EMBL/GenBank/DDBJ databases">
        <title>Draft Genome Sequences of Two Novel Amoeba-resistant Intranuclear Bacteria, Candidatus Berkiella cookevillensis and Candidatus Berkiella aquae.</title>
        <authorList>
            <person name="Mehari Y.T."/>
            <person name="Arivett B.A."/>
            <person name="Farone A.L."/>
            <person name="Gunderson J.H."/>
            <person name="Farone M.B."/>
        </authorList>
    </citation>
    <scope>NUCLEOTIDE SEQUENCE [LARGE SCALE GENOMIC DNA]</scope>
    <source>
        <strain evidence="1">HT99</strain>
    </source>
</reference>
<proteinExistence type="predicted"/>
<name>A0A0Q9YNQ1_9GAMM</name>
<organism evidence="1">
    <name type="scientific">Candidatus Berkiella aquae</name>
    <dbReference type="NCBI Taxonomy" id="295108"/>
    <lineage>
        <taxon>Bacteria</taxon>
        <taxon>Pseudomonadati</taxon>
        <taxon>Pseudomonadota</taxon>
        <taxon>Gammaproteobacteria</taxon>
        <taxon>Candidatus Berkiellales</taxon>
        <taxon>Candidatus Berkiellaceae</taxon>
        <taxon>Candidatus Berkiella</taxon>
    </lineage>
</organism>
<evidence type="ECO:0000313" key="3">
    <source>
        <dbReference type="Proteomes" id="UP000051497"/>
    </source>
</evidence>
<sequence length="61" mass="7006">MMTLLQLLLFSWIATWVLAESFSPGISYSGKLQASLIAMFAVGYANNAHRVMWKKLTKWKR</sequence>
<reference evidence="2" key="2">
    <citation type="journal article" date="2016" name="Genome Announc.">
        <title>Draft Genome Sequences of Two Novel Amoeba-Resistant Intranuclear Bacteria, 'Candidatus Berkiella cookevillensis' and 'Candidatus Berkiella aquae'.</title>
        <authorList>
            <person name="Mehari Y.T."/>
            <person name="Arivett B.A."/>
            <person name="Farone A.L."/>
            <person name="Gunderson J.H."/>
            <person name="Farone M.B."/>
        </authorList>
    </citation>
    <scope>NUCLEOTIDE SEQUENCE</scope>
    <source>
        <strain evidence="2">HT99</strain>
    </source>
</reference>
<dbReference type="EMBL" id="LKAJ02000001">
    <property type="protein sequence ID" value="MCS5709880.1"/>
    <property type="molecule type" value="Genomic_DNA"/>
</dbReference>
<gene>
    <name evidence="2" type="ORF">HT99x_000420</name>
    <name evidence="1" type="ORF">HT99x_02967</name>
</gene>
<dbReference type="EMBL" id="LKAJ01000020">
    <property type="protein sequence ID" value="KRG18436.1"/>
    <property type="molecule type" value="Genomic_DNA"/>
</dbReference>
<comment type="caution">
    <text evidence="1">The sequence shown here is derived from an EMBL/GenBank/DDBJ whole genome shotgun (WGS) entry which is preliminary data.</text>
</comment>
<dbReference type="RefSeq" id="WP_139016657.1">
    <property type="nucleotide sequence ID" value="NZ_LKAJ02000001.1"/>
</dbReference>
<dbReference type="AlphaFoldDB" id="A0A0Q9YNQ1"/>
<accession>A0A0Q9YNQ1</accession>
<keyword evidence="3" id="KW-1185">Reference proteome</keyword>
<evidence type="ECO:0000313" key="2">
    <source>
        <dbReference type="EMBL" id="MCS5709880.1"/>
    </source>
</evidence>
<protein>
    <submittedName>
        <fullName evidence="1">Uncharacterized protein</fullName>
    </submittedName>
</protein>
<evidence type="ECO:0000313" key="1">
    <source>
        <dbReference type="EMBL" id="KRG18436.1"/>
    </source>
</evidence>
<reference evidence="2" key="3">
    <citation type="submission" date="2021-06" db="EMBL/GenBank/DDBJ databases">
        <title>Genomic Description and Analysis of Intracellular Bacteria, Candidatus Berkiella cookevillensis and Candidatus Berkiella aquae.</title>
        <authorList>
            <person name="Kidane D.T."/>
            <person name="Mehari Y.T."/>
            <person name="Rice F.C."/>
            <person name="Arivett B.A."/>
            <person name="Farone A.L."/>
            <person name="Berk S.G."/>
            <person name="Farone M.B."/>
        </authorList>
    </citation>
    <scope>NUCLEOTIDE SEQUENCE</scope>
    <source>
        <strain evidence="2">HT99</strain>
    </source>
</reference>